<dbReference type="InterPro" id="IPR023214">
    <property type="entry name" value="HAD_sf"/>
</dbReference>
<dbReference type="Proteomes" id="UP000594220">
    <property type="component" value="Unplaced"/>
</dbReference>
<dbReference type="GeneTree" id="ENSGT00940000160463"/>
<feature type="transmembrane region" description="Helical" evidence="8">
    <location>
        <begin position="67"/>
        <end position="84"/>
    </location>
</feature>
<reference evidence="10" key="2">
    <citation type="submission" date="2025-09" db="UniProtKB">
        <authorList>
            <consortium name="Ensembl"/>
        </authorList>
    </citation>
    <scope>IDENTIFICATION</scope>
</reference>
<accession>A0A7M4EPD2</accession>
<dbReference type="GO" id="GO:0007030">
    <property type="term" value="P:Golgi organization"/>
    <property type="evidence" value="ECO:0007669"/>
    <property type="project" value="TreeGrafter"/>
</dbReference>
<dbReference type="SUPFAM" id="SSF81653">
    <property type="entry name" value="Calcium ATPase, transduction domain A"/>
    <property type="match status" value="1"/>
</dbReference>
<evidence type="ECO:0000313" key="10">
    <source>
        <dbReference type="Ensembl" id="ENSCPRP00005012705.1"/>
    </source>
</evidence>
<dbReference type="Ensembl" id="ENSCPRT00005014954.1">
    <property type="protein sequence ID" value="ENSCPRP00005012705.1"/>
    <property type="gene ID" value="ENSCPRG00005009010.1"/>
</dbReference>
<keyword evidence="5" id="KW-1278">Translocase</keyword>
<evidence type="ECO:0000256" key="7">
    <source>
        <dbReference type="ARBA" id="ARBA00023136"/>
    </source>
</evidence>
<dbReference type="InterPro" id="IPR018303">
    <property type="entry name" value="ATPase_P-typ_P_site"/>
</dbReference>
<evidence type="ECO:0000256" key="8">
    <source>
        <dbReference type="SAM" id="Phobius"/>
    </source>
</evidence>
<name>A0A7M4EPD2_CROPO</name>
<evidence type="ECO:0000256" key="5">
    <source>
        <dbReference type="ARBA" id="ARBA00022967"/>
    </source>
</evidence>
<evidence type="ECO:0000256" key="2">
    <source>
        <dbReference type="ARBA" id="ARBA00022692"/>
    </source>
</evidence>
<keyword evidence="11" id="KW-1185">Reference proteome</keyword>
<dbReference type="Gene3D" id="3.40.50.1000">
    <property type="entry name" value="HAD superfamily/HAD-like"/>
    <property type="match status" value="1"/>
</dbReference>
<dbReference type="Pfam" id="PF16209">
    <property type="entry name" value="PhoLip_ATPase_N"/>
    <property type="match status" value="1"/>
</dbReference>
<reference evidence="10" key="1">
    <citation type="submission" date="2025-08" db="UniProtKB">
        <authorList>
            <consortium name="Ensembl"/>
        </authorList>
    </citation>
    <scope>IDENTIFICATION</scope>
</reference>
<dbReference type="GO" id="GO:0140326">
    <property type="term" value="F:ATPase-coupled intramembrane lipid transporter activity"/>
    <property type="evidence" value="ECO:0007669"/>
    <property type="project" value="TreeGrafter"/>
</dbReference>
<dbReference type="GO" id="GO:0005886">
    <property type="term" value="C:plasma membrane"/>
    <property type="evidence" value="ECO:0007669"/>
    <property type="project" value="TreeGrafter"/>
</dbReference>
<dbReference type="PANTHER" id="PTHR24092">
    <property type="entry name" value="PROBABLE PHOSPHOLIPID-TRANSPORTING ATPASE"/>
    <property type="match status" value="1"/>
</dbReference>
<evidence type="ECO:0000259" key="9">
    <source>
        <dbReference type="Pfam" id="PF16209"/>
    </source>
</evidence>
<keyword evidence="7 8" id="KW-0472">Membrane</keyword>
<dbReference type="PROSITE" id="PS00154">
    <property type="entry name" value="ATPASE_E1_E2"/>
    <property type="match status" value="1"/>
</dbReference>
<organism evidence="10 11">
    <name type="scientific">Crocodylus porosus</name>
    <name type="common">Saltwater crocodile</name>
    <name type="synonym">Estuarine crocodile</name>
    <dbReference type="NCBI Taxonomy" id="8502"/>
    <lineage>
        <taxon>Eukaryota</taxon>
        <taxon>Metazoa</taxon>
        <taxon>Chordata</taxon>
        <taxon>Craniata</taxon>
        <taxon>Vertebrata</taxon>
        <taxon>Euteleostomi</taxon>
        <taxon>Archelosauria</taxon>
        <taxon>Archosauria</taxon>
        <taxon>Crocodylia</taxon>
        <taxon>Longirostres</taxon>
        <taxon>Crocodylidae</taxon>
        <taxon>Crocodylus</taxon>
    </lineage>
</organism>
<dbReference type="GO" id="GO:0005524">
    <property type="term" value="F:ATP binding"/>
    <property type="evidence" value="ECO:0007669"/>
    <property type="project" value="UniProtKB-KW"/>
</dbReference>
<keyword evidence="3" id="KW-0547">Nucleotide-binding</keyword>
<sequence length="463" mass="53449">MRLEMAQCLPTFPDFSWEVRANDRAYHMQFKKRVSFCLTKRKYADNAIKTGKYNALTFLPLNLYEQFHRMANLYFLFVILLQTFPEISTLPWFTLLLPLGCLLIIRGLRDLIDDIVSMGLAWSPGAGPLSSSLFSRSFSWKKWRDICVGDIVCLRKDSFVPVSQACVADCLLSESVYGGGETNLKFRQALLVTHEELMSVESMAAFDGKVTCEEPNSRMHSFIGMLEWKGEKYSLDSEKILLRGCRIRNTEICYGLVIYAGFDSKIMRNCGKIQLKKTKLDRMMDKLVILVSMLLSQTMLLSSQECWRDHSYLSTFYAKTSPIEQAFFTFWGFVILLSIIIPMSMYITLEFIYLVNSFFIDWDVEMYYPAKDTPAKARSTSLNDQLGQIEYIFSDKTGTLTQNIMTFKKCCINGIIYGNLHQKRVSLNLNEVDTVPALWRGKLWHREGKWLMAKHEFSSAFLL</sequence>
<proteinExistence type="predicted"/>
<dbReference type="Gene3D" id="2.70.150.10">
    <property type="entry name" value="Calcium-transporting ATPase, cytoplasmic transduction domain A"/>
    <property type="match status" value="1"/>
</dbReference>
<dbReference type="GO" id="GO:0045332">
    <property type="term" value="P:phospholipid translocation"/>
    <property type="evidence" value="ECO:0007669"/>
    <property type="project" value="TreeGrafter"/>
</dbReference>
<dbReference type="InterPro" id="IPR008250">
    <property type="entry name" value="ATPase_P-typ_transduc_dom_A_sf"/>
</dbReference>
<keyword evidence="4" id="KW-0067">ATP-binding</keyword>
<protein>
    <submittedName>
        <fullName evidence="10">ATPase phospholipid transporting 8B3</fullName>
    </submittedName>
</protein>
<comment type="subcellular location">
    <subcellularLocation>
        <location evidence="1">Membrane</location>
        <topology evidence="1">Multi-pass membrane protein</topology>
    </subcellularLocation>
</comment>
<evidence type="ECO:0000256" key="6">
    <source>
        <dbReference type="ARBA" id="ARBA00022989"/>
    </source>
</evidence>
<feature type="domain" description="P-type ATPase N-terminal" evidence="9">
    <location>
        <begin position="22"/>
        <end position="95"/>
    </location>
</feature>
<dbReference type="InterPro" id="IPR023299">
    <property type="entry name" value="ATPase_P-typ_cyto_dom_N"/>
</dbReference>
<dbReference type="PANTHER" id="PTHR24092:SF78">
    <property type="entry name" value="PHOSPHOLIPID-TRANSPORTING ATPASE IK"/>
    <property type="match status" value="1"/>
</dbReference>
<keyword evidence="6 8" id="KW-1133">Transmembrane helix</keyword>
<dbReference type="GO" id="GO:0005802">
    <property type="term" value="C:trans-Golgi network"/>
    <property type="evidence" value="ECO:0007669"/>
    <property type="project" value="TreeGrafter"/>
</dbReference>
<gene>
    <name evidence="10" type="primary">ATP8B3</name>
</gene>
<feature type="transmembrane region" description="Helical" evidence="8">
    <location>
        <begin position="327"/>
        <end position="349"/>
    </location>
</feature>
<evidence type="ECO:0000256" key="1">
    <source>
        <dbReference type="ARBA" id="ARBA00004141"/>
    </source>
</evidence>
<dbReference type="SUPFAM" id="SSF81665">
    <property type="entry name" value="Calcium ATPase, transmembrane domain M"/>
    <property type="match status" value="1"/>
</dbReference>
<dbReference type="Gene3D" id="3.40.1110.10">
    <property type="entry name" value="Calcium-transporting ATPase, cytoplasmic domain N"/>
    <property type="match status" value="1"/>
</dbReference>
<evidence type="ECO:0000313" key="11">
    <source>
        <dbReference type="Proteomes" id="UP000594220"/>
    </source>
</evidence>
<keyword evidence="2 8" id="KW-0812">Transmembrane</keyword>
<dbReference type="InterPro" id="IPR032631">
    <property type="entry name" value="P-type_ATPase_N"/>
</dbReference>
<dbReference type="InterPro" id="IPR023298">
    <property type="entry name" value="ATPase_P-typ_TM_dom_sf"/>
</dbReference>
<evidence type="ECO:0000256" key="4">
    <source>
        <dbReference type="ARBA" id="ARBA00022840"/>
    </source>
</evidence>
<evidence type="ECO:0000256" key="3">
    <source>
        <dbReference type="ARBA" id="ARBA00022741"/>
    </source>
</evidence>
<dbReference type="FunFam" id="3.40.50.1000:FF:000001">
    <property type="entry name" value="Phospholipid-transporting ATPase IC"/>
    <property type="match status" value="1"/>
</dbReference>
<dbReference type="AlphaFoldDB" id="A0A7M4EPD2"/>